<dbReference type="OrthoDB" id="2143914at2759"/>
<evidence type="ECO:0000313" key="2">
    <source>
        <dbReference type="Proteomes" id="UP000187203"/>
    </source>
</evidence>
<sequence>MHINGSSSGLLEDMLGEAQALAANNDMLRRGFISSSDQGFSSGLLNVVPSSMAMPEWYSDSGEGSNGQSSVITDDNLGLEMHHIANSLLPVDIGATDLGKTSSSRSWDNLPGIC</sequence>
<dbReference type="AlphaFoldDB" id="A0A1R3KBE2"/>
<keyword evidence="2" id="KW-1185">Reference proteome</keyword>
<organism evidence="1 2">
    <name type="scientific">Corchorus olitorius</name>
    <dbReference type="NCBI Taxonomy" id="93759"/>
    <lineage>
        <taxon>Eukaryota</taxon>
        <taxon>Viridiplantae</taxon>
        <taxon>Streptophyta</taxon>
        <taxon>Embryophyta</taxon>
        <taxon>Tracheophyta</taxon>
        <taxon>Spermatophyta</taxon>
        <taxon>Magnoliopsida</taxon>
        <taxon>eudicotyledons</taxon>
        <taxon>Gunneridae</taxon>
        <taxon>Pentapetalae</taxon>
        <taxon>rosids</taxon>
        <taxon>malvids</taxon>
        <taxon>Malvales</taxon>
        <taxon>Malvaceae</taxon>
        <taxon>Grewioideae</taxon>
        <taxon>Apeibeae</taxon>
        <taxon>Corchorus</taxon>
    </lineage>
</organism>
<comment type="caution">
    <text evidence="1">The sequence shown here is derived from an EMBL/GenBank/DDBJ whole genome shotgun (WGS) entry which is preliminary data.</text>
</comment>
<name>A0A1R3KBE2_9ROSI</name>
<protein>
    <submittedName>
        <fullName evidence="1">Uncharacterized protein</fullName>
    </submittedName>
</protein>
<reference evidence="2" key="1">
    <citation type="submission" date="2013-09" db="EMBL/GenBank/DDBJ databases">
        <title>Corchorus olitorius genome sequencing.</title>
        <authorList>
            <person name="Alam M."/>
            <person name="Haque M.S."/>
            <person name="Islam M.S."/>
            <person name="Emdad E.M."/>
            <person name="Islam M.M."/>
            <person name="Ahmed B."/>
            <person name="Halim A."/>
            <person name="Hossen Q.M.M."/>
            <person name="Hossain M.Z."/>
            <person name="Ahmed R."/>
            <person name="Khan M.M."/>
            <person name="Islam R."/>
            <person name="Rashid M.M."/>
            <person name="Khan S.A."/>
            <person name="Rahman M.S."/>
            <person name="Alam M."/>
            <person name="Yahiya A.S."/>
            <person name="Khan M.S."/>
            <person name="Azam M.S."/>
            <person name="Haque T."/>
            <person name="Lashkar M.Z.H."/>
            <person name="Akhand A.I."/>
            <person name="Morshed G."/>
            <person name="Roy S."/>
            <person name="Uddin K.S."/>
            <person name="Rabeya T."/>
            <person name="Hossain A.S."/>
            <person name="Chowdhury A."/>
            <person name="Snigdha A.R."/>
            <person name="Mortoza M.S."/>
            <person name="Matin S.A."/>
            <person name="Hoque S.M.E."/>
            <person name="Islam M.K."/>
            <person name="Roy D.K."/>
            <person name="Haider R."/>
            <person name="Moosa M.M."/>
            <person name="Elias S.M."/>
            <person name="Hasan A.M."/>
            <person name="Jahan S."/>
            <person name="Shafiuddin M."/>
            <person name="Mahmood N."/>
            <person name="Shommy N.S."/>
        </authorList>
    </citation>
    <scope>NUCLEOTIDE SEQUENCE [LARGE SCALE GENOMIC DNA]</scope>
    <source>
        <strain evidence="2">cv. O-4</strain>
    </source>
</reference>
<accession>A0A1R3KBE2</accession>
<gene>
    <name evidence="1" type="ORF">COLO4_09671</name>
</gene>
<dbReference type="EMBL" id="AWUE01014260">
    <property type="protein sequence ID" value="OMP04402.1"/>
    <property type="molecule type" value="Genomic_DNA"/>
</dbReference>
<proteinExistence type="predicted"/>
<evidence type="ECO:0000313" key="1">
    <source>
        <dbReference type="EMBL" id="OMP04402.1"/>
    </source>
</evidence>
<dbReference type="Proteomes" id="UP000187203">
    <property type="component" value="Unassembled WGS sequence"/>
</dbReference>